<keyword evidence="2" id="KW-1185">Reference proteome</keyword>
<accession>A0A9N9I6E6</accession>
<evidence type="ECO:0000313" key="1">
    <source>
        <dbReference type="EMBL" id="CAG8722580.1"/>
    </source>
</evidence>
<reference evidence="1" key="1">
    <citation type="submission" date="2021-06" db="EMBL/GenBank/DDBJ databases">
        <authorList>
            <person name="Kallberg Y."/>
            <person name="Tangrot J."/>
            <person name="Rosling A."/>
        </authorList>
    </citation>
    <scope>NUCLEOTIDE SEQUENCE</scope>
    <source>
        <strain evidence="1">87-6 pot B 2015</strain>
    </source>
</reference>
<sequence>EIEQVVDLISRQPRVVNIRSWLHQLLRQPNSNIFMTVDSELERDMRYMCERFGLMITMYGLKKKIDYKLEDPELETNFTITEFIPRNAEKEEAFNEFIKEYGQREEDWTIYDDDWHDWNDLFCEIKTH</sequence>
<dbReference type="Proteomes" id="UP000789375">
    <property type="component" value="Unassembled WGS sequence"/>
</dbReference>
<gene>
    <name evidence="1" type="ORF">FMOSSE_LOCUS15103</name>
</gene>
<proteinExistence type="predicted"/>
<evidence type="ECO:0000313" key="2">
    <source>
        <dbReference type="Proteomes" id="UP000789375"/>
    </source>
</evidence>
<dbReference type="EMBL" id="CAJVPP010013950">
    <property type="protein sequence ID" value="CAG8722580.1"/>
    <property type="molecule type" value="Genomic_DNA"/>
</dbReference>
<organism evidence="1 2">
    <name type="scientific">Funneliformis mosseae</name>
    <name type="common">Endomycorrhizal fungus</name>
    <name type="synonym">Glomus mosseae</name>
    <dbReference type="NCBI Taxonomy" id="27381"/>
    <lineage>
        <taxon>Eukaryota</taxon>
        <taxon>Fungi</taxon>
        <taxon>Fungi incertae sedis</taxon>
        <taxon>Mucoromycota</taxon>
        <taxon>Glomeromycotina</taxon>
        <taxon>Glomeromycetes</taxon>
        <taxon>Glomerales</taxon>
        <taxon>Glomeraceae</taxon>
        <taxon>Funneliformis</taxon>
    </lineage>
</organism>
<comment type="caution">
    <text evidence="1">The sequence shown here is derived from an EMBL/GenBank/DDBJ whole genome shotgun (WGS) entry which is preliminary data.</text>
</comment>
<protein>
    <submittedName>
        <fullName evidence="1">6696_t:CDS:1</fullName>
    </submittedName>
</protein>
<feature type="non-terminal residue" evidence="1">
    <location>
        <position position="1"/>
    </location>
</feature>
<dbReference type="AlphaFoldDB" id="A0A9N9I6E6"/>
<name>A0A9N9I6E6_FUNMO</name>